<feature type="compositionally biased region" description="Basic and acidic residues" evidence="1">
    <location>
        <begin position="25"/>
        <end position="35"/>
    </location>
</feature>
<name>A0A1N7GEU7_9ACTN</name>
<dbReference type="STRING" id="58117.SAMN05421833_12865"/>
<sequence length="182" mass="18865">MAALACFVPAGLAGAGAAAAGSGARDLRPEARRPDPSTTEAPEGVAMTDDTTAATPERFAFDFDSRFAPLLSVLGIRPDTAGVLAGPGTLRVRFGPWVIETPLANVCGVETTGPYSPWRVIGVHVSLADRGLTFATNARKGLCVRFHEPIRGGEPLGLLRHPGLTVTVADPAGLAGKLSRRL</sequence>
<proteinExistence type="predicted"/>
<feature type="region of interest" description="Disordered" evidence="1">
    <location>
        <begin position="19"/>
        <end position="50"/>
    </location>
</feature>
<organism evidence="2 3">
    <name type="scientific">Microbispora rosea</name>
    <dbReference type="NCBI Taxonomy" id="58117"/>
    <lineage>
        <taxon>Bacteria</taxon>
        <taxon>Bacillati</taxon>
        <taxon>Actinomycetota</taxon>
        <taxon>Actinomycetes</taxon>
        <taxon>Streptosporangiales</taxon>
        <taxon>Streptosporangiaceae</taxon>
        <taxon>Microbispora</taxon>
    </lineage>
</organism>
<dbReference type="OrthoDB" id="191189at2"/>
<dbReference type="Proteomes" id="UP000186096">
    <property type="component" value="Unassembled WGS sequence"/>
</dbReference>
<evidence type="ECO:0000313" key="2">
    <source>
        <dbReference type="EMBL" id="SIS11091.1"/>
    </source>
</evidence>
<dbReference type="EMBL" id="FTNI01000028">
    <property type="protein sequence ID" value="SIS11091.1"/>
    <property type="molecule type" value="Genomic_DNA"/>
</dbReference>
<gene>
    <name evidence="2" type="ORF">SAMN05421833_12865</name>
</gene>
<reference evidence="3" key="1">
    <citation type="submission" date="2017-01" db="EMBL/GenBank/DDBJ databases">
        <authorList>
            <person name="Varghese N."/>
            <person name="Submissions S."/>
        </authorList>
    </citation>
    <scope>NUCLEOTIDE SEQUENCE [LARGE SCALE GENOMIC DNA]</scope>
    <source>
        <strain evidence="3">ATCC 12950</strain>
    </source>
</reference>
<keyword evidence="3" id="KW-1185">Reference proteome</keyword>
<evidence type="ECO:0000313" key="3">
    <source>
        <dbReference type="Proteomes" id="UP000186096"/>
    </source>
</evidence>
<accession>A0A1N7GEU7</accession>
<evidence type="ECO:0000256" key="1">
    <source>
        <dbReference type="SAM" id="MobiDB-lite"/>
    </source>
</evidence>
<dbReference type="RefSeq" id="WP_143734623.1">
    <property type="nucleotide sequence ID" value="NZ_FTNI01000028.1"/>
</dbReference>
<dbReference type="AlphaFoldDB" id="A0A1N7GEU7"/>
<protein>
    <submittedName>
        <fullName evidence="2">Uncharacterized protein</fullName>
    </submittedName>
</protein>